<name>M1C7Z7_SOLTU</name>
<dbReference type="HOGENOM" id="CLU_3072499_0_0_1"/>
<reference evidence="2" key="1">
    <citation type="journal article" date="2011" name="Nature">
        <title>Genome sequence and analysis of the tuber crop potato.</title>
        <authorList>
            <consortium name="The Potato Genome Sequencing Consortium"/>
        </authorList>
    </citation>
    <scope>NUCLEOTIDE SEQUENCE [LARGE SCALE GENOMIC DNA]</scope>
    <source>
        <strain evidence="2">cv. DM1-3 516 R44</strain>
    </source>
</reference>
<reference evidence="1" key="2">
    <citation type="submission" date="2015-06" db="UniProtKB">
        <authorList>
            <consortium name="EnsemblPlants"/>
        </authorList>
    </citation>
    <scope>IDENTIFICATION</scope>
    <source>
        <strain evidence="1">DM1-3 516 R44</strain>
    </source>
</reference>
<evidence type="ECO:0000313" key="2">
    <source>
        <dbReference type="Proteomes" id="UP000011115"/>
    </source>
</evidence>
<dbReference type="Proteomes" id="UP000011115">
    <property type="component" value="Unassembled WGS sequence"/>
</dbReference>
<sequence>MTIKLIKNLGSSVDRTLIKVFFTKKKPINQTNNIARRLETAPHSTVNLLKIDS</sequence>
<protein>
    <submittedName>
        <fullName evidence="1">Uncharacterized protein</fullName>
    </submittedName>
</protein>
<dbReference type="AlphaFoldDB" id="M1C7Z7"/>
<organism evidence="1 2">
    <name type="scientific">Solanum tuberosum</name>
    <name type="common">Potato</name>
    <dbReference type="NCBI Taxonomy" id="4113"/>
    <lineage>
        <taxon>Eukaryota</taxon>
        <taxon>Viridiplantae</taxon>
        <taxon>Streptophyta</taxon>
        <taxon>Embryophyta</taxon>
        <taxon>Tracheophyta</taxon>
        <taxon>Spermatophyta</taxon>
        <taxon>Magnoliopsida</taxon>
        <taxon>eudicotyledons</taxon>
        <taxon>Gunneridae</taxon>
        <taxon>Pentapetalae</taxon>
        <taxon>asterids</taxon>
        <taxon>lamiids</taxon>
        <taxon>Solanales</taxon>
        <taxon>Solanaceae</taxon>
        <taxon>Solanoideae</taxon>
        <taxon>Solaneae</taxon>
        <taxon>Solanum</taxon>
    </lineage>
</organism>
<evidence type="ECO:0000313" key="1">
    <source>
        <dbReference type="EnsemblPlants" id="PGSC0003DMT400061776"/>
    </source>
</evidence>
<proteinExistence type="predicted"/>
<dbReference type="EnsemblPlants" id="PGSC0003DMT400061776">
    <property type="protein sequence ID" value="PGSC0003DMT400061776"/>
    <property type="gene ID" value="PGSC0003DMG401024038"/>
</dbReference>
<dbReference type="InParanoid" id="M1C7Z7"/>
<dbReference type="Gramene" id="PGSC0003DMT400061776">
    <property type="protein sequence ID" value="PGSC0003DMT400061776"/>
    <property type="gene ID" value="PGSC0003DMG401024038"/>
</dbReference>
<keyword evidence="2" id="KW-1185">Reference proteome</keyword>
<accession>M1C7Z7</accession>
<dbReference type="PaxDb" id="4113-PGSC0003DMT400061776"/>